<evidence type="ECO:0000313" key="2">
    <source>
        <dbReference type="EMBL" id="CRZ00370.1"/>
    </source>
</evidence>
<name>A0A0H5QGG6_NEIMI</name>
<feature type="region of interest" description="Disordered" evidence="1">
    <location>
        <begin position="30"/>
        <end position="56"/>
    </location>
</feature>
<evidence type="ECO:0000256" key="1">
    <source>
        <dbReference type="SAM" id="MobiDB-lite"/>
    </source>
</evidence>
<reference evidence="2 3" key="1">
    <citation type="submission" date="2014-11" db="EMBL/GenBank/DDBJ databases">
        <authorList>
            <person name="Diene M.Seydina."/>
        </authorList>
    </citation>
    <scope>NUCLEOTIDE SEQUENCE [LARGE SCALE GENOMIC DNA]</scope>
    <source>
        <strain evidence="2 3">Neisseria meningitidis CHUV</strain>
    </source>
</reference>
<dbReference type="Proteomes" id="UP000182715">
    <property type="component" value="Unassembled WGS sequence"/>
</dbReference>
<dbReference type="AlphaFoldDB" id="A0A0H5QGG6"/>
<organism evidence="2 3">
    <name type="scientific">Neisseria meningitidis serogroup B</name>
    <dbReference type="NCBI Taxonomy" id="491"/>
    <lineage>
        <taxon>Bacteria</taxon>
        <taxon>Pseudomonadati</taxon>
        <taxon>Pseudomonadota</taxon>
        <taxon>Betaproteobacteria</taxon>
        <taxon>Neisseriales</taxon>
        <taxon>Neisseriaceae</taxon>
        <taxon>Neisseria</taxon>
    </lineage>
</organism>
<accession>A0A0H5QGG6</accession>
<feature type="compositionally biased region" description="Basic and acidic residues" evidence="1">
    <location>
        <begin position="46"/>
        <end position="56"/>
    </location>
</feature>
<evidence type="ECO:0000313" key="3">
    <source>
        <dbReference type="Proteomes" id="UP000182715"/>
    </source>
</evidence>
<dbReference type="EMBL" id="CVTF01000132">
    <property type="protein sequence ID" value="CRZ00370.1"/>
    <property type="molecule type" value="Genomic_DNA"/>
</dbReference>
<sequence length="56" mass="6143">MPSEIQTAFLLKGFSSTALHKGGFFMPSESPSDGIGLHGRSPPAFKQERMSRMPDF</sequence>
<proteinExistence type="predicted"/>
<protein>
    <submittedName>
        <fullName evidence="2">Uncharacterized protein</fullName>
    </submittedName>
</protein>